<protein>
    <submittedName>
        <fullName evidence="1">Uncharacterized protein</fullName>
    </submittedName>
</protein>
<keyword evidence="2" id="KW-1185">Reference proteome</keyword>
<proteinExistence type="predicted"/>
<evidence type="ECO:0000313" key="2">
    <source>
        <dbReference type="Proteomes" id="UP000325315"/>
    </source>
</evidence>
<sequence length="73" mass="8573">MENQNHHLKRFLQLCDTFKYNVVTDDVIYLRNSKVKIYAKLGNASSRYLGNAHTTVCKTSYNCKYFIMDWMGA</sequence>
<organism evidence="1 2">
    <name type="scientific">Gossypium australe</name>
    <dbReference type="NCBI Taxonomy" id="47621"/>
    <lineage>
        <taxon>Eukaryota</taxon>
        <taxon>Viridiplantae</taxon>
        <taxon>Streptophyta</taxon>
        <taxon>Embryophyta</taxon>
        <taxon>Tracheophyta</taxon>
        <taxon>Spermatophyta</taxon>
        <taxon>Magnoliopsida</taxon>
        <taxon>eudicotyledons</taxon>
        <taxon>Gunneridae</taxon>
        <taxon>Pentapetalae</taxon>
        <taxon>rosids</taxon>
        <taxon>malvids</taxon>
        <taxon>Malvales</taxon>
        <taxon>Malvaceae</taxon>
        <taxon>Malvoideae</taxon>
        <taxon>Gossypium</taxon>
    </lineage>
</organism>
<dbReference type="Proteomes" id="UP000325315">
    <property type="component" value="Unassembled WGS sequence"/>
</dbReference>
<gene>
    <name evidence="1" type="ORF">EPI10_015499</name>
</gene>
<accession>A0A5B6VK91</accession>
<comment type="caution">
    <text evidence="1">The sequence shown here is derived from an EMBL/GenBank/DDBJ whole genome shotgun (WGS) entry which is preliminary data.</text>
</comment>
<reference evidence="2" key="1">
    <citation type="journal article" date="2019" name="Plant Biotechnol. J.">
        <title>Genome sequencing of the Australian wild diploid species Gossypium australe highlights disease resistance and delayed gland morphogenesis.</title>
        <authorList>
            <person name="Cai Y."/>
            <person name="Cai X."/>
            <person name="Wang Q."/>
            <person name="Wang P."/>
            <person name="Zhang Y."/>
            <person name="Cai C."/>
            <person name="Xu Y."/>
            <person name="Wang K."/>
            <person name="Zhou Z."/>
            <person name="Wang C."/>
            <person name="Geng S."/>
            <person name="Li B."/>
            <person name="Dong Q."/>
            <person name="Hou Y."/>
            <person name="Wang H."/>
            <person name="Ai P."/>
            <person name="Liu Z."/>
            <person name="Yi F."/>
            <person name="Sun M."/>
            <person name="An G."/>
            <person name="Cheng J."/>
            <person name="Zhang Y."/>
            <person name="Shi Q."/>
            <person name="Xie Y."/>
            <person name="Shi X."/>
            <person name="Chang Y."/>
            <person name="Huang F."/>
            <person name="Chen Y."/>
            <person name="Hong S."/>
            <person name="Mi L."/>
            <person name="Sun Q."/>
            <person name="Zhang L."/>
            <person name="Zhou B."/>
            <person name="Peng R."/>
            <person name="Zhang X."/>
            <person name="Liu F."/>
        </authorList>
    </citation>
    <scope>NUCLEOTIDE SEQUENCE [LARGE SCALE GENOMIC DNA]</scope>
    <source>
        <strain evidence="2">cv. PA1801</strain>
    </source>
</reference>
<dbReference type="AlphaFoldDB" id="A0A5B6VK91"/>
<name>A0A5B6VK91_9ROSI</name>
<evidence type="ECO:0000313" key="1">
    <source>
        <dbReference type="EMBL" id="KAA3469739.1"/>
    </source>
</evidence>
<dbReference type="EMBL" id="SMMG02000006">
    <property type="protein sequence ID" value="KAA3469739.1"/>
    <property type="molecule type" value="Genomic_DNA"/>
</dbReference>